<dbReference type="Gene3D" id="1.25.40.20">
    <property type="entry name" value="Ankyrin repeat-containing domain"/>
    <property type="match status" value="1"/>
</dbReference>
<evidence type="ECO:0000313" key="3">
    <source>
        <dbReference type="EMBL" id="KAF4662976.1"/>
    </source>
</evidence>
<dbReference type="AlphaFoldDB" id="A0A7J6LUZ4"/>
<dbReference type="PANTHER" id="PTHR24201:SF15">
    <property type="entry name" value="ANKYRIN REPEAT DOMAIN-CONTAINING PROTEIN 66"/>
    <property type="match status" value="1"/>
</dbReference>
<dbReference type="InterPro" id="IPR002110">
    <property type="entry name" value="Ankyrin_rpt"/>
</dbReference>
<evidence type="ECO:0000256" key="1">
    <source>
        <dbReference type="ARBA" id="ARBA00022737"/>
    </source>
</evidence>
<reference evidence="3 4" key="1">
    <citation type="submission" date="2020-04" db="EMBL/GenBank/DDBJ databases">
        <title>Perkinsus olseni comparative genomics.</title>
        <authorList>
            <person name="Bogema D.R."/>
        </authorList>
    </citation>
    <scope>NUCLEOTIDE SEQUENCE [LARGE SCALE GENOMIC DNA]</scope>
    <source>
        <strain evidence="3">ATCC PRA-31</strain>
    </source>
</reference>
<sequence length="387" mass="42307">MMERPDAAADVVEDRLGVRWKGRGPVEDNIKFVGSGTPSNVASLLVDRPELLIEMGTFLTPADLHKLARTSSSLYSLLSSRLSPCTAARRCLTRPGSLLCESIRRYGVEGICTSLGLPLLPSDVEGMPKAVMVLVQQGKLPSDVFYVALVLHRDAVLQLRECQSGCTLPHLFARHGGWRQIYIFAIFGGDVDAPVRECGGQPGPIADPDHHTPSVATIVSVPTSLTPVPLSLLGPTPLLHSLRYLKLREAEALVEARADVTIADEEGRVPLSVAMRYSISSPRLLIGLAHPRVLLIKDRSGQSPLHLAAFYDRHQQVETLLSSPHFPAGFPLEALRCVNSEGFTPWEVARQEGHSRCADILRPPEDETKRSEASPRLRFASQMQCPC</sequence>
<protein>
    <submittedName>
        <fullName evidence="3">Uncharacterized protein</fullName>
    </submittedName>
</protein>
<keyword evidence="1" id="KW-0677">Repeat</keyword>
<evidence type="ECO:0000256" key="2">
    <source>
        <dbReference type="ARBA" id="ARBA00023043"/>
    </source>
</evidence>
<dbReference type="PANTHER" id="PTHR24201">
    <property type="entry name" value="ANK_REP_REGION DOMAIN-CONTAINING PROTEIN"/>
    <property type="match status" value="1"/>
</dbReference>
<dbReference type="Pfam" id="PF00023">
    <property type="entry name" value="Ank"/>
    <property type="match status" value="1"/>
</dbReference>
<dbReference type="InterPro" id="IPR036770">
    <property type="entry name" value="Ankyrin_rpt-contain_sf"/>
</dbReference>
<evidence type="ECO:0000313" key="4">
    <source>
        <dbReference type="Proteomes" id="UP000572268"/>
    </source>
</evidence>
<comment type="caution">
    <text evidence="3">The sequence shown here is derived from an EMBL/GenBank/DDBJ whole genome shotgun (WGS) entry which is preliminary data.</text>
</comment>
<dbReference type="SUPFAM" id="SSF48403">
    <property type="entry name" value="Ankyrin repeat"/>
    <property type="match status" value="1"/>
</dbReference>
<organism evidence="3 4">
    <name type="scientific">Perkinsus olseni</name>
    <name type="common">Perkinsus atlanticus</name>
    <dbReference type="NCBI Taxonomy" id="32597"/>
    <lineage>
        <taxon>Eukaryota</taxon>
        <taxon>Sar</taxon>
        <taxon>Alveolata</taxon>
        <taxon>Perkinsozoa</taxon>
        <taxon>Perkinsea</taxon>
        <taxon>Perkinsida</taxon>
        <taxon>Perkinsidae</taxon>
        <taxon>Perkinsus</taxon>
    </lineage>
</organism>
<dbReference type="Proteomes" id="UP000572268">
    <property type="component" value="Unassembled WGS sequence"/>
</dbReference>
<accession>A0A7J6LUZ4</accession>
<gene>
    <name evidence="3" type="ORF">FOL46_005048</name>
</gene>
<dbReference type="EMBL" id="JABANN010000303">
    <property type="protein sequence ID" value="KAF4662976.1"/>
    <property type="molecule type" value="Genomic_DNA"/>
</dbReference>
<keyword evidence="2" id="KW-0040">ANK repeat</keyword>
<proteinExistence type="predicted"/>
<name>A0A7J6LUZ4_PEROL</name>
<dbReference type="InterPro" id="IPR050776">
    <property type="entry name" value="Ank_Repeat/CDKN_Inhibitor"/>
</dbReference>